<gene>
    <name evidence="2" type="ORF">GCM10023210_07640</name>
</gene>
<feature type="chain" id="PRO_5046297174" description="Aromatic hydrocarbon degradation protein" evidence="1">
    <location>
        <begin position="29"/>
        <end position="415"/>
    </location>
</feature>
<comment type="caution">
    <text evidence="2">The sequence shown here is derived from an EMBL/GenBank/DDBJ whole genome shotgun (WGS) entry which is preliminary data.</text>
</comment>
<proteinExistence type="predicted"/>
<dbReference type="Gene3D" id="2.40.160.60">
    <property type="entry name" value="Outer membrane protein transport protein (OMPP1/FadL/TodX)"/>
    <property type="match status" value="1"/>
</dbReference>
<feature type="signal peptide" evidence="1">
    <location>
        <begin position="1"/>
        <end position="28"/>
    </location>
</feature>
<reference evidence="3" key="1">
    <citation type="journal article" date="2019" name="Int. J. Syst. Evol. Microbiol.">
        <title>The Global Catalogue of Microorganisms (GCM) 10K type strain sequencing project: providing services to taxonomists for standard genome sequencing and annotation.</title>
        <authorList>
            <consortium name="The Broad Institute Genomics Platform"/>
            <consortium name="The Broad Institute Genome Sequencing Center for Infectious Disease"/>
            <person name="Wu L."/>
            <person name="Ma J."/>
        </authorList>
    </citation>
    <scope>NUCLEOTIDE SEQUENCE [LARGE SCALE GENOMIC DNA]</scope>
    <source>
        <strain evidence="3">JCM 18019</strain>
    </source>
</reference>
<keyword evidence="3" id="KW-1185">Reference proteome</keyword>
<accession>A0ABP9LWF9</accession>
<name>A0ABP9LWF9_9FLAO</name>
<dbReference type="Proteomes" id="UP001500353">
    <property type="component" value="Unassembled WGS sequence"/>
</dbReference>
<dbReference type="SUPFAM" id="SSF56935">
    <property type="entry name" value="Porins"/>
    <property type="match status" value="1"/>
</dbReference>
<organism evidence="2 3">
    <name type="scientific">Chryseobacterium ginsengisoli</name>
    <dbReference type="NCBI Taxonomy" id="363853"/>
    <lineage>
        <taxon>Bacteria</taxon>
        <taxon>Pseudomonadati</taxon>
        <taxon>Bacteroidota</taxon>
        <taxon>Flavobacteriia</taxon>
        <taxon>Flavobacteriales</taxon>
        <taxon>Weeksellaceae</taxon>
        <taxon>Chryseobacterium group</taxon>
        <taxon>Chryseobacterium</taxon>
    </lineage>
</organism>
<evidence type="ECO:0000256" key="1">
    <source>
        <dbReference type="SAM" id="SignalP"/>
    </source>
</evidence>
<evidence type="ECO:0008006" key="4">
    <source>
        <dbReference type="Google" id="ProtNLM"/>
    </source>
</evidence>
<protein>
    <recommendedName>
        <fullName evidence="4">Aromatic hydrocarbon degradation protein</fullName>
    </recommendedName>
</protein>
<keyword evidence="1" id="KW-0732">Signal</keyword>
<evidence type="ECO:0000313" key="3">
    <source>
        <dbReference type="Proteomes" id="UP001500353"/>
    </source>
</evidence>
<dbReference type="EMBL" id="BAABHX010000001">
    <property type="protein sequence ID" value="GAA5086132.1"/>
    <property type="molecule type" value="Genomic_DNA"/>
</dbReference>
<sequence>MQKNFMNRKNKTAIGLLFSCAFASGLYAQNSSPYSYFGIGGFNDVDDARNIALGNTGIALDAPDYINSKNAASMTGLTTRNVVFNVSGILKYNTISSNQGTDKRLNSNFTNFSAALRISKKAFVGISMQPTTSSDYKISSTIPIEGTTSEYPITYEGSGGLSNWGISLAYKINDNWSFGGKVKNNFGTIVRKETITTTSEVEISRSVRYTGFSYNLGTQYKKDFTDNFQLTLGGIVNFGSKLVSKREVSYTENQDYTNTLTSKLSSKDSSLPFEMGAGFSILAKERYRMTFDFTQSNWDKVKNTETSEQYYRQNTYGLGFEILPEKKRFEKLSEAFTYRFGLNYDTGYYKINKAEIDKLEATVGLGIPLNNVVLNVGYGYGIHGLQKNAAIKENYHMLNISMNVLNTWFKKHYLD</sequence>
<evidence type="ECO:0000313" key="2">
    <source>
        <dbReference type="EMBL" id="GAA5086132.1"/>
    </source>
</evidence>